<dbReference type="EMBL" id="CAAE01011274">
    <property type="protein sequence ID" value="CAF93684.1"/>
    <property type="molecule type" value="Genomic_DNA"/>
</dbReference>
<comment type="catalytic activity">
    <reaction evidence="8">
        <text>a nucleoside 3',5'-cyclic phosphate + H2O = a nucleoside 5'-phosphate + H(+)</text>
        <dbReference type="Rhea" id="RHEA:14653"/>
        <dbReference type="ChEBI" id="CHEBI:15377"/>
        <dbReference type="ChEBI" id="CHEBI:15378"/>
        <dbReference type="ChEBI" id="CHEBI:57867"/>
        <dbReference type="ChEBI" id="CHEBI:58464"/>
        <dbReference type="EC" id="3.1.4.17"/>
    </reaction>
    <physiologicalReaction direction="left-to-right" evidence="8">
        <dbReference type="Rhea" id="RHEA:14654"/>
    </physiologicalReaction>
</comment>
<evidence type="ECO:0000256" key="8">
    <source>
        <dbReference type="ARBA" id="ARBA00033709"/>
    </source>
</evidence>
<reference evidence="12" key="1">
    <citation type="journal article" date="2004" name="Nature">
        <title>Genome duplication in the teleost fish Tetraodon nigroviridis reveals the early vertebrate proto-karyotype.</title>
        <authorList>
            <person name="Jaillon O."/>
            <person name="Aury J.-M."/>
            <person name="Brunet F."/>
            <person name="Petit J.-L."/>
            <person name="Stange-Thomann N."/>
            <person name="Mauceli E."/>
            <person name="Bouneau L."/>
            <person name="Fischer C."/>
            <person name="Ozouf-Costaz C."/>
            <person name="Bernot A."/>
            <person name="Nicaud S."/>
            <person name="Jaffe D."/>
            <person name="Fisher S."/>
            <person name="Lutfalla G."/>
            <person name="Dossat C."/>
            <person name="Segurens B."/>
            <person name="Dasilva C."/>
            <person name="Salanoubat M."/>
            <person name="Levy M."/>
            <person name="Boudet N."/>
            <person name="Castellano S."/>
            <person name="Anthouard V."/>
            <person name="Jubin C."/>
            <person name="Castelli V."/>
            <person name="Katinka M."/>
            <person name="Vacherie B."/>
            <person name="Biemont C."/>
            <person name="Skalli Z."/>
            <person name="Cattolico L."/>
            <person name="Poulain J."/>
            <person name="De Berardinis V."/>
            <person name="Cruaud C."/>
            <person name="Duprat S."/>
            <person name="Brottier P."/>
            <person name="Coutanceau J.-P."/>
            <person name="Gouzy J."/>
            <person name="Parra G."/>
            <person name="Lardier G."/>
            <person name="Chapple C."/>
            <person name="McKernan K.J."/>
            <person name="McEwan P."/>
            <person name="Bosak S."/>
            <person name="Kellis M."/>
            <person name="Volff J.-N."/>
            <person name="Guigo R."/>
            <person name="Zody M.C."/>
            <person name="Mesirov J."/>
            <person name="Lindblad-Toh K."/>
            <person name="Birren B."/>
            <person name="Nusbaum C."/>
            <person name="Kahn D."/>
            <person name="Robinson-Rechavi M."/>
            <person name="Laudet V."/>
            <person name="Schachter V."/>
            <person name="Quetier F."/>
            <person name="Saurin W."/>
            <person name="Scarpelli C."/>
            <person name="Wincker P."/>
            <person name="Lander E.S."/>
            <person name="Weissenbach J."/>
            <person name="Roest Crollius H."/>
        </authorList>
    </citation>
    <scope>NUCLEOTIDE SEQUENCE [LARGE SCALE GENOMIC DNA]</scope>
</reference>
<accession>Q4T098</accession>
<gene>
    <name evidence="12" type="ORF">GSTENG00009446001</name>
</gene>
<dbReference type="SUPFAM" id="SSF109604">
    <property type="entry name" value="HD-domain/PDEase-like"/>
    <property type="match status" value="1"/>
</dbReference>
<evidence type="ECO:0000256" key="1">
    <source>
        <dbReference type="ARBA" id="ARBA00010664"/>
    </source>
</evidence>
<comment type="catalytic activity">
    <reaction evidence="6">
        <text>3',5'-cyclic AMP + H2O = AMP + H(+)</text>
        <dbReference type="Rhea" id="RHEA:25277"/>
        <dbReference type="ChEBI" id="CHEBI:15377"/>
        <dbReference type="ChEBI" id="CHEBI:15378"/>
        <dbReference type="ChEBI" id="CHEBI:58165"/>
        <dbReference type="ChEBI" id="CHEBI:456215"/>
    </reaction>
    <physiologicalReaction direction="left-to-right" evidence="6">
        <dbReference type="Rhea" id="RHEA:25278"/>
    </physiologicalReaction>
</comment>
<reference evidence="12" key="2">
    <citation type="submission" date="2004-02" db="EMBL/GenBank/DDBJ databases">
        <authorList>
            <consortium name="Genoscope"/>
            <consortium name="Whitehead Institute Centre for Genome Research"/>
        </authorList>
    </citation>
    <scope>NUCLEOTIDE SEQUENCE</scope>
</reference>
<feature type="compositionally biased region" description="Basic and acidic residues" evidence="10">
    <location>
        <begin position="511"/>
        <end position="550"/>
    </location>
</feature>
<dbReference type="Gene3D" id="1.10.1300.10">
    <property type="entry name" value="3'5'-cyclic nucleotide phosphodiesterase, catalytic domain"/>
    <property type="match status" value="1"/>
</dbReference>
<dbReference type="GO" id="GO:0047555">
    <property type="term" value="F:3',5'-cyclic-GMP phosphodiesterase activity"/>
    <property type="evidence" value="ECO:0007669"/>
    <property type="project" value="RHEA"/>
</dbReference>
<dbReference type="Pfam" id="PF08499">
    <property type="entry name" value="PDEase_I_N"/>
    <property type="match status" value="1"/>
</dbReference>
<dbReference type="InterPro" id="IPR003607">
    <property type="entry name" value="HD/PDEase_dom"/>
</dbReference>
<feature type="non-terminal residue" evidence="12">
    <location>
        <position position="1"/>
    </location>
</feature>
<evidence type="ECO:0000259" key="11">
    <source>
        <dbReference type="PROSITE" id="PS51845"/>
    </source>
</evidence>
<dbReference type="KEGG" id="tng:GSTEN00009446G001"/>
<proteinExistence type="inferred from homology"/>
<evidence type="ECO:0000256" key="6">
    <source>
        <dbReference type="ARBA" id="ARBA00033675"/>
    </source>
</evidence>
<keyword evidence="4 9" id="KW-0378">Hydrolase</keyword>
<dbReference type="InterPro" id="IPR013706">
    <property type="entry name" value="PDE1_N"/>
</dbReference>
<dbReference type="SMART" id="SM00471">
    <property type="entry name" value="HDc"/>
    <property type="match status" value="1"/>
</dbReference>
<dbReference type="PROSITE" id="PS00126">
    <property type="entry name" value="PDEASE_I_1"/>
    <property type="match status" value="1"/>
</dbReference>
<dbReference type="InterPro" id="IPR036971">
    <property type="entry name" value="PDEase_catalytic_dom_sf"/>
</dbReference>
<protein>
    <recommendedName>
        <fullName evidence="9">Phosphodiesterase</fullName>
        <ecNumber evidence="9">3.1.4.-</ecNumber>
    </recommendedName>
</protein>
<evidence type="ECO:0000256" key="5">
    <source>
        <dbReference type="ARBA" id="ARBA00023149"/>
    </source>
</evidence>
<dbReference type="InterPro" id="IPR023174">
    <property type="entry name" value="PDEase_CS"/>
</dbReference>
<dbReference type="AlphaFoldDB" id="Q4T098"/>
<evidence type="ECO:0000256" key="10">
    <source>
        <dbReference type="SAM" id="MobiDB-lite"/>
    </source>
</evidence>
<evidence type="ECO:0000256" key="7">
    <source>
        <dbReference type="ARBA" id="ARBA00033684"/>
    </source>
</evidence>
<dbReference type="InterPro" id="IPR002073">
    <property type="entry name" value="PDEase_catalytic_dom"/>
</dbReference>
<dbReference type="PANTHER" id="PTHR11347">
    <property type="entry name" value="CYCLIC NUCLEOTIDE PHOSPHODIESTERASE"/>
    <property type="match status" value="1"/>
</dbReference>
<dbReference type="PROSITE" id="PS51845">
    <property type="entry name" value="PDEASE_I_2"/>
    <property type="match status" value="1"/>
</dbReference>
<organism evidence="12">
    <name type="scientific">Tetraodon nigroviridis</name>
    <name type="common">Spotted green pufferfish</name>
    <name type="synonym">Chelonodon nigroviridis</name>
    <dbReference type="NCBI Taxonomy" id="99883"/>
    <lineage>
        <taxon>Eukaryota</taxon>
        <taxon>Metazoa</taxon>
        <taxon>Chordata</taxon>
        <taxon>Craniata</taxon>
        <taxon>Vertebrata</taxon>
        <taxon>Euteleostomi</taxon>
        <taxon>Actinopterygii</taxon>
        <taxon>Neopterygii</taxon>
        <taxon>Teleostei</taxon>
        <taxon>Neoteleostei</taxon>
        <taxon>Acanthomorphata</taxon>
        <taxon>Eupercaria</taxon>
        <taxon>Tetraodontiformes</taxon>
        <taxon>Tetradontoidea</taxon>
        <taxon>Tetraodontidae</taxon>
        <taxon>Tetraodon</taxon>
    </lineage>
</organism>
<evidence type="ECO:0000256" key="9">
    <source>
        <dbReference type="RuleBase" id="RU363067"/>
    </source>
</evidence>
<evidence type="ECO:0000256" key="2">
    <source>
        <dbReference type="ARBA" id="ARBA00022535"/>
    </source>
</evidence>
<dbReference type="CDD" id="cd00077">
    <property type="entry name" value="HDc"/>
    <property type="match status" value="1"/>
</dbReference>
<feature type="region of interest" description="Disordered" evidence="10">
    <location>
        <begin position="509"/>
        <end position="563"/>
    </location>
</feature>
<dbReference type="GO" id="GO:0004115">
    <property type="term" value="F:3',5'-cyclic-AMP phosphodiesterase activity"/>
    <property type="evidence" value="ECO:0007669"/>
    <property type="project" value="RHEA"/>
</dbReference>
<comment type="similarity">
    <text evidence="1">Belongs to the cyclic nucleotide phosphodiesterase family. PDE1 subfamily.</text>
</comment>
<dbReference type="EC" id="3.1.4.-" evidence="9"/>
<keyword evidence="2" id="KW-0140">cGMP</keyword>
<keyword evidence="3 9" id="KW-0479">Metal-binding</keyword>
<evidence type="ECO:0000256" key="3">
    <source>
        <dbReference type="ARBA" id="ARBA00022723"/>
    </source>
</evidence>
<comment type="catalytic activity">
    <reaction evidence="7">
        <text>3',5'-cyclic GMP + H2O = GMP + H(+)</text>
        <dbReference type="Rhea" id="RHEA:16957"/>
        <dbReference type="ChEBI" id="CHEBI:15377"/>
        <dbReference type="ChEBI" id="CHEBI:15378"/>
        <dbReference type="ChEBI" id="CHEBI:57746"/>
        <dbReference type="ChEBI" id="CHEBI:58115"/>
    </reaction>
    <physiologicalReaction direction="left-to-right" evidence="7">
        <dbReference type="Rhea" id="RHEA:16958"/>
    </physiologicalReaction>
</comment>
<name>Q4T098_TETNG</name>
<dbReference type="GO" id="GO:0007165">
    <property type="term" value="P:signal transduction"/>
    <property type="evidence" value="ECO:0007669"/>
    <property type="project" value="InterPro"/>
</dbReference>
<sequence length="601" mass="67555">RLRCLVKQLEKGEASVVDLKKNLEYAASVLEFLYSEESRQGTTFLRMVGLEDELGDIPSDSVPSEVRNWLASTFTRQRALTARCSEDKPRFRSIVHVVQAGIFVDRMYRRSSSMAALSYPASVVTELKHVDMWSFNVFALNEASGDHSLKFVFYELLTRYDLINRFKVPVSALILFVDSLEMGYSKHRNPYHNLTHAADVTQTIHYLLLKTGLLVGLNTCVHTHVRAHLLTLTGLGLTPRAAGGAPAAALPVCPSSFQHWLTELEIFATIFAAAIHDYEHTGTTNNFHIQTRSDISLLYNDHAVQENHHVSAVYRLLQTNDDTNILSNLSKDDWRELRALVVEMVLATDMSCHFEQIKVMKGLLQQPEAIDKAKALSLLLHTADISHPAKPWSLHHRWTFSLLEEFFRQGDKEVELGLPFSPLCDRKSTMVAQSQIGFIDFIVEPTFTVMTEMIEKIMTPLLEEACLLGLDDIRRSSVNSASDGKSTKSEGSCSLTSVDFNSFKVTWSQEGGKHENGTKEEKEMERRVSESSKNQEMKTEAHKETQHGAAKDPGPGLRLRPSYCAGSYGPVRIKVSNLQPVDARGKARRLQSISLRYCKSP</sequence>
<dbReference type="Pfam" id="PF00233">
    <property type="entry name" value="PDEase_I"/>
    <property type="match status" value="1"/>
</dbReference>
<evidence type="ECO:0000256" key="4">
    <source>
        <dbReference type="ARBA" id="ARBA00022801"/>
    </source>
</evidence>
<comment type="cofactor">
    <cofactor evidence="9">
        <name>a divalent metal cation</name>
        <dbReference type="ChEBI" id="CHEBI:60240"/>
    </cofactor>
    <text evidence="9">Binds 2 divalent metal cations per subunit. Site 1 may preferentially bind zinc ions, while site 2 has a preference for magnesium and/or manganese ions.</text>
</comment>
<evidence type="ECO:0000313" key="12">
    <source>
        <dbReference type="EMBL" id="CAF93684.1"/>
    </source>
</evidence>
<dbReference type="GO" id="GO:0046872">
    <property type="term" value="F:metal ion binding"/>
    <property type="evidence" value="ECO:0007669"/>
    <property type="project" value="UniProtKB-KW"/>
</dbReference>
<comment type="caution">
    <text evidence="12">The sequence shown here is derived from an EMBL/GenBank/DDBJ whole genome shotgun (WGS) entry which is preliminary data.</text>
</comment>
<dbReference type="OrthoDB" id="189220at2759"/>
<keyword evidence="5" id="KW-0114">cAMP</keyword>
<feature type="domain" description="PDEase" evidence="11">
    <location>
        <begin position="115"/>
        <end position="484"/>
    </location>
</feature>